<dbReference type="InterPro" id="IPR036393">
    <property type="entry name" value="AceGlu_kinase-like_sf"/>
</dbReference>
<dbReference type="GO" id="GO:0005524">
    <property type="term" value="F:ATP binding"/>
    <property type="evidence" value="ECO:0007669"/>
    <property type="project" value="UniProtKB-KW"/>
</dbReference>
<feature type="domain" description="Aspartate/glutamate/uridylate kinase" evidence="14">
    <location>
        <begin position="7"/>
        <end position="208"/>
    </location>
</feature>
<dbReference type="AlphaFoldDB" id="A0A3B0V850"/>
<evidence type="ECO:0000256" key="1">
    <source>
        <dbReference type="ARBA" id="ARBA00004496"/>
    </source>
</evidence>
<evidence type="ECO:0000256" key="10">
    <source>
        <dbReference type="ARBA" id="ARBA00022840"/>
    </source>
</evidence>
<gene>
    <name evidence="15" type="ORF">MNBD_CPR01-559</name>
</gene>
<dbReference type="PIRSF" id="PIRSF005650">
    <property type="entry name" value="Uridylate_kin"/>
    <property type="match status" value="1"/>
</dbReference>
<organism evidence="15">
    <name type="scientific">hydrothermal vent metagenome</name>
    <dbReference type="NCBI Taxonomy" id="652676"/>
    <lineage>
        <taxon>unclassified sequences</taxon>
        <taxon>metagenomes</taxon>
        <taxon>ecological metagenomes</taxon>
    </lineage>
</organism>
<evidence type="ECO:0000256" key="9">
    <source>
        <dbReference type="ARBA" id="ARBA00022777"/>
    </source>
</evidence>
<keyword evidence="8" id="KW-0547">Nucleotide-binding</keyword>
<dbReference type="SUPFAM" id="SSF53633">
    <property type="entry name" value="Carbamate kinase-like"/>
    <property type="match status" value="1"/>
</dbReference>
<dbReference type="GO" id="GO:0044210">
    <property type="term" value="P:'de novo' CTP biosynthetic process"/>
    <property type="evidence" value="ECO:0007669"/>
    <property type="project" value="UniProtKB-UniPathway"/>
</dbReference>
<evidence type="ECO:0000259" key="14">
    <source>
        <dbReference type="Pfam" id="PF00696"/>
    </source>
</evidence>
<keyword evidence="9" id="KW-0418">Kinase</keyword>
<dbReference type="InterPro" id="IPR001048">
    <property type="entry name" value="Asp/Glu/Uridylate_kinase"/>
</dbReference>
<keyword evidence="10" id="KW-0067">ATP-binding</keyword>
<dbReference type="InterPro" id="IPR011817">
    <property type="entry name" value="Uridylate_kinase"/>
</dbReference>
<comment type="pathway">
    <text evidence="2">Pyrimidine metabolism; CTP biosynthesis via de novo pathway; UDP from UMP (UMPK route): step 1/1.</text>
</comment>
<dbReference type="GO" id="GO:0005737">
    <property type="term" value="C:cytoplasm"/>
    <property type="evidence" value="ECO:0007669"/>
    <property type="project" value="UniProtKB-SubCell"/>
</dbReference>
<evidence type="ECO:0000256" key="12">
    <source>
        <dbReference type="ARBA" id="ARBA00032092"/>
    </source>
</evidence>
<dbReference type="EMBL" id="UOEV01000079">
    <property type="protein sequence ID" value="VAW33049.1"/>
    <property type="molecule type" value="Genomic_DNA"/>
</dbReference>
<accession>A0A3B0V850</accession>
<comment type="similarity">
    <text evidence="3">Belongs to the UMP kinase family.</text>
</comment>
<dbReference type="NCBIfam" id="TIGR02076">
    <property type="entry name" value="pyrH_arch"/>
    <property type="match status" value="1"/>
</dbReference>
<evidence type="ECO:0000256" key="4">
    <source>
        <dbReference type="ARBA" id="ARBA00012899"/>
    </source>
</evidence>
<protein>
    <recommendedName>
        <fullName evidence="5">Uridylate kinase</fullName>
        <ecNumber evidence="4">2.7.4.22</ecNumber>
    </recommendedName>
    <alternativeName>
        <fullName evidence="12">Uridine monophosphate kinase</fullName>
    </alternativeName>
</protein>
<evidence type="ECO:0000256" key="3">
    <source>
        <dbReference type="ARBA" id="ARBA00007614"/>
    </source>
</evidence>
<comment type="catalytic activity">
    <reaction evidence="13">
        <text>UMP + ATP = UDP + ADP</text>
        <dbReference type="Rhea" id="RHEA:24400"/>
        <dbReference type="ChEBI" id="CHEBI:30616"/>
        <dbReference type="ChEBI" id="CHEBI:57865"/>
        <dbReference type="ChEBI" id="CHEBI:58223"/>
        <dbReference type="ChEBI" id="CHEBI:456216"/>
        <dbReference type="EC" id="2.7.4.22"/>
    </reaction>
</comment>
<dbReference type="Pfam" id="PF00696">
    <property type="entry name" value="AA_kinase"/>
    <property type="match status" value="1"/>
</dbReference>
<evidence type="ECO:0000256" key="8">
    <source>
        <dbReference type="ARBA" id="ARBA00022741"/>
    </source>
</evidence>
<keyword evidence="11" id="KW-0665">Pyrimidine biosynthesis</keyword>
<sequence>MKQSPERIIVSVGGSLIVPEAIDSDFISRFRALILHAVKQGSSFFIIAGGGKTARHYQDAAREARGDLPRDDLDWLGIHATRLNAHLLRTIFKEHAHPRIIKDPSEEVTAKEPVLLGAGWRPGQSTDFCAVTAAKTLGAKRLVNLSNIDHVYTADPRTNADAKPIDHINWSEFRALIPRKWDPGMSAPFDPIAAKEADELEMEVAIMNGKHLEEFENYLSDKPFTGTVIS</sequence>
<dbReference type="PANTHER" id="PTHR42833:SF4">
    <property type="entry name" value="URIDYLATE KINASE PUMPKIN, CHLOROPLASTIC"/>
    <property type="match status" value="1"/>
</dbReference>
<dbReference type="PANTHER" id="PTHR42833">
    <property type="entry name" value="URIDYLATE KINASE"/>
    <property type="match status" value="1"/>
</dbReference>
<evidence type="ECO:0000313" key="15">
    <source>
        <dbReference type="EMBL" id="VAW33049.1"/>
    </source>
</evidence>
<dbReference type="GO" id="GO:0033862">
    <property type="term" value="F:UMP kinase activity"/>
    <property type="evidence" value="ECO:0007669"/>
    <property type="project" value="UniProtKB-EC"/>
</dbReference>
<proteinExistence type="inferred from homology"/>
<dbReference type="Gene3D" id="3.40.1160.10">
    <property type="entry name" value="Acetylglutamate kinase-like"/>
    <property type="match status" value="1"/>
</dbReference>
<comment type="subcellular location">
    <subcellularLocation>
        <location evidence="1">Cytoplasm</location>
    </subcellularLocation>
</comment>
<dbReference type="InterPro" id="IPR011818">
    <property type="entry name" value="Uridylate_kinase_arch/spir"/>
</dbReference>
<evidence type="ECO:0000256" key="6">
    <source>
        <dbReference type="ARBA" id="ARBA00022490"/>
    </source>
</evidence>
<evidence type="ECO:0000256" key="5">
    <source>
        <dbReference type="ARBA" id="ARBA00016403"/>
    </source>
</evidence>
<keyword evidence="6" id="KW-0963">Cytoplasm</keyword>
<evidence type="ECO:0000256" key="2">
    <source>
        <dbReference type="ARBA" id="ARBA00004791"/>
    </source>
</evidence>
<evidence type="ECO:0000256" key="13">
    <source>
        <dbReference type="ARBA" id="ARBA00047767"/>
    </source>
</evidence>
<dbReference type="EC" id="2.7.4.22" evidence="4"/>
<evidence type="ECO:0000256" key="7">
    <source>
        <dbReference type="ARBA" id="ARBA00022679"/>
    </source>
</evidence>
<keyword evidence="7" id="KW-0808">Transferase</keyword>
<reference evidence="15" key="1">
    <citation type="submission" date="2018-06" db="EMBL/GenBank/DDBJ databases">
        <authorList>
            <person name="Zhirakovskaya E."/>
        </authorList>
    </citation>
    <scope>NUCLEOTIDE SEQUENCE</scope>
</reference>
<dbReference type="GO" id="GO:0006225">
    <property type="term" value="P:UDP biosynthetic process"/>
    <property type="evidence" value="ECO:0007669"/>
    <property type="project" value="TreeGrafter"/>
</dbReference>
<dbReference type="UniPathway" id="UPA00159">
    <property type="reaction ID" value="UER00275"/>
</dbReference>
<evidence type="ECO:0000256" key="11">
    <source>
        <dbReference type="ARBA" id="ARBA00022975"/>
    </source>
</evidence>
<name>A0A3B0V850_9ZZZZ</name>